<sequence length="85" mass="10093">MEGITKHVQTEVDENLYNMLRIIALRKRMSLKEVMREALKRYVELESEKLEDDIKKDPIWKIIGKGKLDPHASQDETWGLVEWPE</sequence>
<evidence type="ECO:0008006" key="3">
    <source>
        <dbReference type="Google" id="ProtNLM"/>
    </source>
</evidence>
<dbReference type="OrthoDB" id="103566at2157"/>
<reference evidence="1 2" key="1">
    <citation type="submission" date="2016-04" db="EMBL/GenBank/DDBJ databases">
        <title>Complete genome sequence of Thermococcus chitonophagus type strain GC74.</title>
        <authorList>
            <person name="Oger P.M."/>
        </authorList>
    </citation>
    <scope>NUCLEOTIDE SEQUENCE [LARGE SCALE GENOMIC DNA]</scope>
    <source>
        <strain evidence="1 2">GC74</strain>
    </source>
</reference>
<keyword evidence="2" id="KW-1185">Reference proteome</keyword>
<dbReference type="GeneID" id="33320970"/>
<accession>A0A2Z2N5G3</accession>
<gene>
    <name evidence="1" type="ORF">A3L04_00330</name>
</gene>
<protein>
    <recommendedName>
        <fullName evidence="3">Ribbon-helix-helix protein CopG domain-containing protein</fullName>
    </recommendedName>
</protein>
<dbReference type="EMBL" id="CP015193">
    <property type="protein sequence ID" value="ASJ15630.1"/>
    <property type="molecule type" value="Genomic_DNA"/>
</dbReference>
<dbReference type="RefSeq" id="WP_068575658.1">
    <property type="nucleotide sequence ID" value="NZ_CP015193.1"/>
</dbReference>
<proteinExistence type="predicted"/>
<evidence type="ECO:0000313" key="2">
    <source>
        <dbReference type="Proteomes" id="UP000250189"/>
    </source>
</evidence>
<dbReference type="Proteomes" id="UP000250189">
    <property type="component" value="Chromosome"/>
</dbReference>
<name>A0A2Z2N5G3_9EURY</name>
<dbReference type="AlphaFoldDB" id="A0A2Z2N5G3"/>
<organism evidence="1 2">
    <name type="scientific">Thermococcus chitonophagus</name>
    <dbReference type="NCBI Taxonomy" id="54262"/>
    <lineage>
        <taxon>Archaea</taxon>
        <taxon>Methanobacteriati</taxon>
        <taxon>Methanobacteriota</taxon>
        <taxon>Thermococci</taxon>
        <taxon>Thermococcales</taxon>
        <taxon>Thermococcaceae</taxon>
        <taxon>Thermococcus</taxon>
    </lineage>
</organism>
<evidence type="ECO:0000313" key="1">
    <source>
        <dbReference type="EMBL" id="ASJ15630.1"/>
    </source>
</evidence>